<reference evidence="1" key="3">
    <citation type="journal article" date="1992" name="Mol. Microbiol.">
        <title>Stabilization of bacteriophage Mu repressor-operator complexes by the Escherichia coli integration host factor protein.</title>
        <authorList>
            <person name="Gama M.J."/>
            <person name="Toussaint A."/>
            <person name="Higgins N.P."/>
        </authorList>
    </citation>
    <scope>NUCLEOTIDE SEQUENCE [LARGE SCALE GENOMIC DNA]</scope>
</reference>
<accession>Q38496</accession>
<organismHost>
    <name type="scientific">Enterobacteriaceae</name>
    <name type="common">enterobacteria</name>
    <dbReference type="NCBI Taxonomy" id="543"/>
</organismHost>
<reference evidence="1" key="1">
    <citation type="book" date="1987" name="Phage Mu" publisher="Cold Spring Harbor Laboratory" city="CSH, NY">
        <title>Sequence of the left end of Mu.</title>
        <editorList>
            <person name="Symonds N."/>
            <person name="Toussaint A."/>
            <person name="van de Putte P."/>
            <person name="Howe M.M."/>
        </editorList>
        <authorList>
            <person name="Priess H."/>
            <person name="Brauer B."/>
            <person name="Schmidt C."/>
            <person name="Kamp D."/>
        </authorList>
    </citation>
    <scope>NUCLEOTIDE SEQUENCE</scope>
</reference>
<evidence type="ECO:0000313" key="1">
    <source>
        <dbReference type="EMBL" id="AAA32413.1"/>
    </source>
</evidence>
<dbReference type="Proteomes" id="UP000401936">
    <property type="component" value="Segment"/>
</dbReference>
<protein>
    <submittedName>
        <fullName evidence="1">Bacteriophage Mu left end</fullName>
    </submittedName>
</protein>
<name>Q38496_BPMU</name>
<organism evidence="1">
    <name type="scientific">Escherichia phage Mu</name>
    <name type="common">Bacteriophage Mu</name>
    <dbReference type="NCBI Taxonomy" id="2681603"/>
    <lineage>
        <taxon>Viruses</taxon>
        <taxon>Duplodnaviria</taxon>
        <taxon>Heunggongvirae</taxon>
        <taxon>Uroviricota</taxon>
        <taxon>Caudoviricetes</taxon>
        <taxon>Muvirus</taxon>
        <taxon>Muvirus mu</taxon>
    </lineage>
</organism>
<proteinExistence type="predicted"/>
<dbReference type="EMBL" id="M64097">
    <property type="protein sequence ID" value="AAA32413.1"/>
    <property type="molecule type" value="Genomic_DNA"/>
</dbReference>
<sequence length="60" mass="7013">MLHIFPRLTDRKIHHGTDGYQNHKGNHFYRINQRGRPETFITEFSVHGAPLPEQTSAKTK</sequence>
<reference evidence="1" key="2">
    <citation type="journal article" date="1992" name="Mol. Microbiol.">
        <title>Escherichia coli integration host factor stabilizes bacteriophage Mu repressor interactions with operator DNA in vitro.</title>
        <authorList>
            <person name="Alazard R."/>
            <person name="Betermier M."/>
            <person name="Chandler M."/>
        </authorList>
    </citation>
    <scope>NUCLEOTIDE SEQUENCE [LARGE SCALE GENOMIC DNA]</scope>
</reference>